<name>D1C4I5_SPHTD</name>
<evidence type="ECO:0000256" key="4">
    <source>
        <dbReference type="ARBA" id="ARBA00022679"/>
    </source>
</evidence>
<dbReference type="STRING" id="479434.Sthe_1718"/>
<gene>
    <name evidence="9" type="ordered locus">Sthe_1718</name>
</gene>
<evidence type="ECO:0000256" key="6">
    <source>
        <dbReference type="ARBA" id="ARBA00023315"/>
    </source>
</evidence>
<keyword evidence="8" id="KW-1133">Transmembrane helix</keyword>
<evidence type="ECO:0000256" key="5">
    <source>
        <dbReference type="ARBA" id="ARBA00023136"/>
    </source>
</evidence>
<keyword evidence="8" id="KW-0812">Transmembrane</keyword>
<organism evidence="9 10">
    <name type="scientific">Sphaerobacter thermophilus (strain ATCC 49802 / DSM 20745 / KCCM 41009 / NCIMB 13125 / S 6022)</name>
    <dbReference type="NCBI Taxonomy" id="479434"/>
    <lineage>
        <taxon>Bacteria</taxon>
        <taxon>Pseudomonadati</taxon>
        <taxon>Thermomicrobiota</taxon>
        <taxon>Thermomicrobia</taxon>
        <taxon>Sphaerobacterales</taxon>
        <taxon>Sphaerobacterineae</taxon>
        <taxon>Sphaerobacteraceae</taxon>
        <taxon>Sphaerobacter</taxon>
    </lineage>
</organism>
<dbReference type="CDD" id="cd07984">
    <property type="entry name" value="LPLAT_LABLAT-like"/>
    <property type="match status" value="1"/>
</dbReference>
<sequence>MWTLRVLQVVAFLTPYVPAAIGYTICWFIGVILGGLNVRARRNVLCNLRRVLPTAGPIRLRWQALRVFVSVVTNYYDLIRLGHMDRDRVLAMFETEGIEHLTAALTRGRGVIILAAHVGNYNVVPSLPVARGYPTAVVAERVHPEELYTYVNELRASLGVQVIPPGSESLRPIIRLLRRNGILILAGDRDVVGSGMPVPLFGEPARLPTGPVLLAMRTGAALIPAGTVRKGSRRSLAFVEPAIEMVDTGDWDVDLRVNMIRMAEALERMIRRDPGQWAVLQPVWDTTTPADEGAPRAPRRRTRGRQEPAEPSASTTR</sequence>
<keyword evidence="3" id="KW-0997">Cell inner membrane</keyword>
<dbReference type="InterPro" id="IPR004960">
    <property type="entry name" value="LipA_acyltrans"/>
</dbReference>
<dbReference type="RefSeq" id="WP_012872199.1">
    <property type="nucleotide sequence ID" value="NC_013523.1"/>
</dbReference>
<reference evidence="10" key="1">
    <citation type="submission" date="2009-11" db="EMBL/GenBank/DDBJ databases">
        <title>The complete chromosome 1 of Sphaerobacter thermophilus DSM 20745.</title>
        <authorList>
            <person name="Lucas S."/>
            <person name="Copeland A."/>
            <person name="Lapidus A."/>
            <person name="Glavina del Rio T."/>
            <person name="Dalin E."/>
            <person name="Tice H."/>
            <person name="Bruce D."/>
            <person name="Goodwin L."/>
            <person name="Pitluck S."/>
            <person name="Kyrpides N."/>
            <person name="Mavromatis K."/>
            <person name="Ivanova N."/>
            <person name="Mikhailova N."/>
            <person name="LaButti K.M."/>
            <person name="Clum A."/>
            <person name="Sun H.I."/>
            <person name="Brettin T."/>
            <person name="Detter J.C."/>
            <person name="Han C."/>
            <person name="Larimer F."/>
            <person name="Land M."/>
            <person name="Hauser L."/>
            <person name="Markowitz V."/>
            <person name="Cheng J.F."/>
            <person name="Hugenholtz P."/>
            <person name="Woyke T."/>
            <person name="Wu D."/>
            <person name="Steenblock K."/>
            <person name="Schneider S."/>
            <person name="Pukall R."/>
            <person name="Goeker M."/>
            <person name="Klenk H.P."/>
            <person name="Eisen J.A."/>
        </authorList>
    </citation>
    <scope>NUCLEOTIDE SEQUENCE [LARGE SCALE GENOMIC DNA]</scope>
    <source>
        <strain evidence="10">ATCC 49802 / DSM 20745 / S 6022</strain>
    </source>
</reference>
<dbReference type="PANTHER" id="PTHR30606">
    <property type="entry name" value="LIPID A BIOSYNTHESIS LAUROYL ACYLTRANSFERASE"/>
    <property type="match status" value="1"/>
</dbReference>
<evidence type="ECO:0000256" key="3">
    <source>
        <dbReference type="ARBA" id="ARBA00022519"/>
    </source>
</evidence>
<evidence type="ECO:0000256" key="2">
    <source>
        <dbReference type="ARBA" id="ARBA00022475"/>
    </source>
</evidence>
<dbReference type="InParanoid" id="D1C4I5"/>
<feature type="region of interest" description="Disordered" evidence="7">
    <location>
        <begin position="282"/>
        <end position="317"/>
    </location>
</feature>
<dbReference type="HOGENOM" id="CLU_049421_4_0_0"/>
<dbReference type="EMBL" id="CP001823">
    <property type="protein sequence ID" value="ACZ39152.1"/>
    <property type="molecule type" value="Genomic_DNA"/>
</dbReference>
<evidence type="ECO:0000256" key="1">
    <source>
        <dbReference type="ARBA" id="ARBA00004533"/>
    </source>
</evidence>
<dbReference type="Pfam" id="PF03279">
    <property type="entry name" value="Lip_A_acyltrans"/>
    <property type="match status" value="1"/>
</dbReference>
<comment type="subcellular location">
    <subcellularLocation>
        <location evidence="1">Cell inner membrane</location>
    </subcellularLocation>
</comment>
<protein>
    <submittedName>
        <fullName evidence="9">Lipid A biosynthesis acyltransferase</fullName>
    </submittedName>
</protein>
<dbReference type="Proteomes" id="UP000002027">
    <property type="component" value="Chromosome 1"/>
</dbReference>
<keyword evidence="4 9" id="KW-0808">Transferase</keyword>
<dbReference type="PANTHER" id="PTHR30606:SF10">
    <property type="entry name" value="PHOSPHATIDYLINOSITOL MANNOSIDE ACYLTRANSFERASE"/>
    <property type="match status" value="1"/>
</dbReference>
<dbReference type="OrthoDB" id="9803456at2"/>
<keyword evidence="2" id="KW-1003">Cell membrane</keyword>
<evidence type="ECO:0000313" key="9">
    <source>
        <dbReference type="EMBL" id="ACZ39152.1"/>
    </source>
</evidence>
<dbReference type="eggNOG" id="COG1560">
    <property type="taxonomic scope" value="Bacteria"/>
</dbReference>
<evidence type="ECO:0000256" key="7">
    <source>
        <dbReference type="SAM" id="MobiDB-lite"/>
    </source>
</evidence>
<dbReference type="GO" id="GO:0009247">
    <property type="term" value="P:glycolipid biosynthetic process"/>
    <property type="evidence" value="ECO:0007669"/>
    <property type="project" value="UniProtKB-ARBA"/>
</dbReference>
<dbReference type="KEGG" id="sti:Sthe_1718"/>
<feature type="transmembrane region" description="Helical" evidence="8">
    <location>
        <begin position="20"/>
        <end position="40"/>
    </location>
</feature>
<keyword evidence="10" id="KW-1185">Reference proteome</keyword>
<dbReference type="GO" id="GO:0016746">
    <property type="term" value="F:acyltransferase activity"/>
    <property type="evidence" value="ECO:0007669"/>
    <property type="project" value="UniProtKB-KW"/>
</dbReference>
<keyword evidence="5 8" id="KW-0472">Membrane</keyword>
<dbReference type="GO" id="GO:0005886">
    <property type="term" value="C:plasma membrane"/>
    <property type="evidence" value="ECO:0007669"/>
    <property type="project" value="UniProtKB-SubCell"/>
</dbReference>
<accession>D1C4I5</accession>
<proteinExistence type="predicted"/>
<keyword evidence="6 9" id="KW-0012">Acyltransferase</keyword>
<dbReference type="AlphaFoldDB" id="D1C4I5"/>
<evidence type="ECO:0000256" key="8">
    <source>
        <dbReference type="SAM" id="Phobius"/>
    </source>
</evidence>
<evidence type="ECO:0000313" key="10">
    <source>
        <dbReference type="Proteomes" id="UP000002027"/>
    </source>
</evidence>
<reference evidence="9 10" key="2">
    <citation type="journal article" date="2010" name="Stand. Genomic Sci.">
        <title>Complete genome sequence of Desulfohalobium retbaense type strain (HR(100)).</title>
        <authorList>
            <person name="Spring S."/>
            <person name="Nolan M."/>
            <person name="Lapidus A."/>
            <person name="Glavina Del Rio T."/>
            <person name="Copeland A."/>
            <person name="Tice H."/>
            <person name="Cheng J.F."/>
            <person name="Lucas S."/>
            <person name="Land M."/>
            <person name="Chen F."/>
            <person name="Bruce D."/>
            <person name="Goodwin L."/>
            <person name="Pitluck S."/>
            <person name="Ivanova N."/>
            <person name="Mavromatis K."/>
            <person name="Mikhailova N."/>
            <person name="Pati A."/>
            <person name="Chen A."/>
            <person name="Palaniappan K."/>
            <person name="Hauser L."/>
            <person name="Chang Y.J."/>
            <person name="Jeffries C.D."/>
            <person name="Munk C."/>
            <person name="Kiss H."/>
            <person name="Chain P."/>
            <person name="Han C."/>
            <person name="Brettin T."/>
            <person name="Detter J.C."/>
            <person name="Schuler E."/>
            <person name="Goker M."/>
            <person name="Rohde M."/>
            <person name="Bristow J."/>
            <person name="Eisen J.A."/>
            <person name="Markowitz V."/>
            <person name="Hugenholtz P."/>
            <person name="Kyrpides N.C."/>
            <person name="Klenk H.P."/>
        </authorList>
    </citation>
    <scope>NUCLEOTIDE SEQUENCE [LARGE SCALE GENOMIC DNA]</scope>
    <source>
        <strain evidence="10">ATCC 49802 / DSM 20745 / S 6022</strain>
    </source>
</reference>